<evidence type="ECO:0000259" key="11">
    <source>
        <dbReference type="Pfam" id="PF07992"/>
    </source>
</evidence>
<keyword evidence="8 9" id="KW-0676">Redox-active center</keyword>
<dbReference type="InterPro" id="IPR004099">
    <property type="entry name" value="Pyr_nucl-diS_OxRdtase_dimer"/>
</dbReference>
<dbReference type="AlphaFoldDB" id="A0A650CR36"/>
<name>A0A650CR36_9CREN</name>
<evidence type="ECO:0000256" key="6">
    <source>
        <dbReference type="ARBA" id="ARBA00023027"/>
    </source>
</evidence>
<protein>
    <submittedName>
        <fullName evidence="12">NAD(P)-binding protein</fullName>
    </submittedName>
</protein>
<comment type="cofactor">
    <cofactor evidence="1">
        <name>FAD</name>
        <dbReference type="ChEBI" id="CHEBI:57692"/>
    </cofactor>
</comment>
<dbReference type="Pfam" id="PF02852">
    <property type="entry name" value="Pyr_redox_dim"/>
    <property type="match status" value="1"/>
</dbReference>
<keyword evidence="7" id="KW-1015">Disulfide bond</keyword>
<proteinExistence type="inferred from homology"/>
<comment type="similarity">
    <text evidence="2 9">Belongs to the class-I pyridine nucleotide-disulfide oxidoreductase family.</text>
</comment>
<keyword evidence="3 9" id="KW-0285">Flavoprotein</keyword>
<dbReference type="GeneID" id="42799421"/>
<evidence type="ECO:0000256" key="1">
    <source>
        <dbReference type="ARBA" id="ARBA00001974"/>
    </source>
</evidence>
<dbReference type="EMBL" id="CP045483">
    <property type="protein sequence ID" value="QGR20300.1"/>
    <property type="molecule type" value="Genomic_DNA"/>
</dbReference>
<keyword evidence="4 9" id="KW-0274">FAD</keyword>
<evidence type="ECO:0000256" key="7">
    <source>
        <dbReference type="ARBA" id="ARBA00023157"/>
    </source>
</evidence>
<dbReference type="SUPFAM" id="SSF51905">
    <property type="entry name" value="FAD/NAD(P)-binding domain"/>
    <property type="match status" value="1"/>
</dbReference>
<dbReference type="InterPro" id="IPR036188">
    <property type="entry name" value="FAD/NAD-bd_sf"/>
</dbReference>
<keyword evidence="5 9" id="KW-0560">Oxidoreductase</keyword>
<evidence type="ECO:0000259" key="10">
    <source>
        <dbReference type="Pfam" id="PF02852"/>
    </source>
</evidence>
<evidence type="ECO:0000256" key="2">
    <source>
        <dbReference type="ARBA" id="ARBA00007532"/>
    </source>
</evidence>
<feature type="domain" description="FAD/NAD(P)-binding" evidence="11">
    <location>
        <begin position="2"/>
        <end position="286"/>
    </location>
</feature>
<dbReference type="Gene3D" id="3.50.50.60">
    <property type="entry name" value="FAD/NAD(P)-binding domain"/>
    <property type="match status" value="2"/>
</dbReference>
<evidence type="ECO:0000313" key="13">
    <source>
        <dbReference type="Proteomes" id="UP000423396"/>
    </source>
</evidence>
<dbReference type="GO" id="GO:0004148">
    <property type="term" value="F:dihydrolipoyl dehydrogenase (NADH) activity"/>
    <property type="evidence" value="ECO:0007669"/>
    <property type="project" value="TreeGrafter"/>
</dbReference>
<sequence>MITIVGSGAAGVYAALTAASLGEKVTVVEEREKLGGTCVLFGCIPSKAMLHPLALAYSLDRIGKTLNFSYLELTKLAKDAINQLSKGLEYILESHDINVIHGKASLKGGKIEVNGQTLNSEKVIIATGTIKPSGALAADDLPYLDKDFNKVVIVGGGVGGVEYGWLLRMIGKEVHIVEKEDLLLPKHDPNLRKSVTNYFSKLGIKLHMGVEAKIDGNAVITSKGEKIEGDFVLLSFGRKPNLEGFEELRRDKWLLVNEYMETSLKNVYAAGDVTGSFTAHEAIHEGITAALNALGKRKAYDGSVVPKVIYTMPQIAYIGKTTGNCKKIDMVTLPRAIAEKETEGFLKICEEGGKIVGAVAFSERAEEIITIIGIAMKFGVSISSLLDFQFPHPSYLEAIWELVRTFEGIM</sequence>
<dbReference type="KEGG" id="sazo:D1868_10080"/>
<dbReference type="InterPro" id="IPR012999">
    <property type="entry name" value="Pyr_OxRdtase_I_AS"/>
</dbReference>
<gene>
    <name evidence="12" type="ORF">D1868_10080</name>
</gene>
<dbReference type="GO" id="GO:0006103">
    <property type="term" value="P:2-oxoglutarate metabolic process"/>
    <property type="evidence" value="ECO:0007669"/>
    <property type="project" value="TreeGrafter"/>
</dbReference>
<dbReference type="PRINTS" id="PR00368">
    <property type="entry name" value="FADPNR"/>
</dbReference>
<dbReference type="GO" id="GO:0050660">
    <property type="term" value="F:flavin adenine dinucleotide binding"/>
    <property type="evidence" value="ECO:0007669"/>
    <property type="project" value="TreeGrafter"/>
</dbReference>
<dbReference type="Gene3D" id="3.30.390.30">
    <property type="match status" value="1"/>
</dbReference>
<keyword evidence="6" id="KW-0520">NAD</keyword>
<organism evidence="12 13">
    <name type="scientific">Stygiolobus azoricus</name>
    <dbReference type="NCBI Taxonomy" id="41675"/>
    <lineage>
        <taxon>Archaea</taxon>
        <taxon>Thermoproteota</taxon>
        <taxon>Thermoprotei</taxon>
        <taxon>Sulfolobales</taxon>
        <taxon>Sulfolobaceae</taxon>
        <taxon>Stygiolobus</taxon>
    </lineage>
</organism>
<dbReference type="PANTHER" id="PTHR22912">
    <property type="entry name" value="DISULFIDE OXIDOREDUCTASE"/>
    <property type="match status" value="1"/>
</dbReference>
<dbReference type="SUPFAM" id="SSF55424">
    <property type="entry name" value="FAD/NAD-linked reductases, dimerisation (C-terminal) domain"/>
    <property type="match status" value="1"/>
</dbReference>
<dbReference type="PANTHER" id="PTHR22912:SF151">
    <property type="entry name" value="DIHYDROLIPOYL DEHYDROGENASE, MITOCHONDRIAL"/>
    <property type="match status" value="1"/>
</dbReference>
<keyword evidence="13" id="KW-1185">Reference proteome</keyword>
<dbReference type="InterPro" id="IPR016156">
    <property type="entry name" value="FAD/NAD-linked_Rdtase_dimer_sf"/>
</dbReference>
<evidence type="ECO:0000256" key="3">
    <source>
        <dbReference type="ARBA" id="ARBA00022630"/>
    </source>
</evidence>
<reference evidence="12 13" key="1">
    <citation type="submission" date="2019-10" db="EMBL/GenBank/DDBJ databases">
        <title>Genome Sequences from Six Type Strain Members of the Archaeal Family Sulfolobaceae: Acidianus ambivalens, Acidianus infernus, Metallosphaera prunae, Stygiolobus azoricus, Sulfolobus metallicus, and Sulfurisphaera ohwakuensis.</title>
        <authorList>
            <person name="Counts J.A."/>
            <person name="Kelly R.M."/>
        </authorList>
    </citation>
    <scope>NUCLEOTIDE SEQUENCE [LARGE SCALE GENOMIC DNA]</scope>
    <source>
        <strain evidence="12 13">FC6</strain>
    </source>
</reference>
<accession>A0A650CR36</accession>
<dbReference type="InterPro" id="IPR023753">
    <property type="entry name" value="FAD/NAD-binding_dom"/>
</dbReference>
<evidence type="ECO:0000256" key="8">
    <source>
        <dbReference type="ARBA" id="ARBA00023284"/>
    </source>
</evidence>
<evidence type="ECO:0000256" key="4">
    <source>
        <dbReference type="ARBA" id="ARBA00022827"/>
    </source>
</evidence>
<feature type="domain" description="Pyridine nucleotide-disulphide oxidoreductase dimerisation" evidence="10">
    <location>
        <begin position="305"/>
        <end position="402"/>
    </location>
</feature>
<evidence type="ECO:0000313" key="12">
    <source>
        <dbReference type="EMBL" id="QGR20300.1"/>
    </source>
</evidence>
<dbReference type="PROSITE" id="PS00076">
    <property type="entry name" value="PYRIDINE_REDOX_1"/>
    <property type="match status" value="1"/>
</dbReference>
<dbReference type="RefSeq" id="WP_156007750.1">
    <property type="nucleotide sequence ID" value="NZ_CP045483.1"/>
</dbReference>
<evidence type="ECO:0000256" key="9">
    <source>
        <dbReference type="RuleBase" id="RU003691"/>
    </source>
</evidence>
<dbReference type="PRINTS" id="PR00411">
    <property type="entry name" value="PNDRDTASEI"/>
</dbReference>
<dbReference type="Proteomes" id="UP000423396">
    <property type="component" value="Chromosome"/>
</dbReference>
<evidence type="ECO:0000256" key="5">
    <source>
        <dbReference type="ARBA" id="ARBA00023002"/>
    </source>
</evidence>
<dbReference type="Pfam" id="PF07992">
    <property type="entry name" value="Pyr_redox_2"/>
    <property type="match status" value="1"/>
</dbReference>
<dbReference type="InterPro" id="IPR050151">
    <property type="entry name" value="Class-I_Pyr_Nuc-Dis_Oxidored"/>
</dbReference>
<dbReference type="OrthoDB" id="27922at2157"/>